<comment type="subcellular location">
    <subcellularLocation>
        <location evidence="1 7">Cell inner membrane</location>
        <topology evidence="1 7">Multi-pass membrane protein</topology>
    </subcellularLocation>
</comment>
<keyword evidence="4 7" id="KW-0812">Transmembrane</keyword>
<feature type="transmembrane region" description="Helical" evidence="7">
    <location>
        <begin position="107"/>
        <end position="136"/>
    </location>
</feature>
<protein>
    <recommendedName>
        <fullName evidence="7">TRAP transporter large permease protein</fullName>
    </recommendedName>
</protein>
<dbReference type="AlphaFoldDB" id="A0A317ECS9"/>
<feature type="transmembrane region" description="Helical" evidence="7">
    <location>
        <begin position="305"/>
        <end position="326"/>
    </location>
</feature>
<dbReference type="Pfam" id="PF06808">
    <property type="entry name" value="DctM"/>
    <property type="match status" value="1"/>
</dbReference>
<name>A0A317ECS9_9PROT</name>
<feature type="transmembrane region" description="Helical" evidence="7">
    <location>
        <begin position="435"/>
        <end position="456"/>
    </location>
</feature>
<keyword evidence="6 7" id="KW-0472">Membrane</keyword>
<dbReference type="EMBL" id="QGLE01000002">
    <property type="protein sequence ID" value="PWR24837.1"/>
    <property type="molecule type" value="Genomic_DNA"/>
</dbReference>
<evidence type="ECO:0000256" key="7">
    <source>
        <dbReference type="RuleBase" id="RU369079"/>
    </source>
</evidence>
<reference evidence="9 10" key="1">
    <citation type="submission" date="2018-05" db="EMBL/GenBank/DDBJ databases">
        <title>Zavarzinia sp. HR-AS.</title>
        <authorList>
            <person name="Lee Y."/>
            <person name="Jeon C.O."/>
        </authorList>
    </citation>
    <scope>NUCLEOTIDE SEQUENCE [LARGE SCALE GENOMIC DNA]</scope>
    <source>
        <strain evidence="9 10">HR-AS</strain>
    </source>
</reference>
<evidence type="ECO:0000256" key="2">
    <source>
        <dbReference type="ARBA" id="ARBA00022475"/>
    </source>
</evidence>
<accession>A0A317ECS9</accession>
<dbReference type="PANTHER" id="PTHR33362:SF7">
    <property type="entry name" value="SLL1103 PROTEIN"/>
    <property type="match status" value="1"/>
</dbReference>
<feature type="transmembrane region" description="Helical" evidence="7">
    <location>
        <begin position="346"/>
        <end position="364"/>
    </location>
</feature>
<evidence type="ECO:0000256" key="5">
    <source>
        <dbReference type="ARBA" id="ARBA00022989"/>
    </source>
</evidence>
<dbReference type="GO" id="GO:0005886">
    <property type="term" value="C:plasma membrane"/>
    <property type="evidence" value="ECO:0007669"/>
    <property type="project" value="UniProtKB-SubCell"/>
</dbReference>
<keyword evidence="7" id="KW-0813">Transport</keyword>
<feature type="transmembrane region" description="Helical" evidence="7">
    <location>
        <begin position="148"/>
        <end position="172"/>
    </location>
</feature>
<comment type="function">
    <text evidence="7">Part of the tripartite ATP-independent periplasmic (TRAP) transport system.</text>
</comment>
<feature type="transmembrane region" description="Helical" evidence="7">
    <location>
        <begin position="246"/>
        <end position="270"/>
    </location>
</feature>
<organism evidence="9 10">
    <name type="scientific">Zavarzinia aquatilis</name>
    <dbReference type="NCBI Taxonomy" id="2211142"/>
    <lineage>
        <taxon>Bacteria</taxon>
        <taxon>Pseudomonadati</taxon>
        <taxon>Pseudomonadota</taxon>
        <taxon>Alphaproteobacteria</taxon>
        <taxon>Rhodospirillales</taxon>
        <taxon>Zavarziniaceae</taxon>
        <taxon>Zavarzinia</taxon>
    </lineage>
</organism>
<dbReference type="Proteomes" id="UP000245461">
    <property type="component" value="Unassembled WGS sequence"/>
</dbReference>
<keyword evidence="10" id="KW-1185">Reference proteome</keyword>
<feature type="transmembrane region" description="Helical" evidence="7">
    <location>
        <begin position="68"/>
        <end position="87"/>
    </location>
</feature>
<comment type="subunit">
    <text evidence="7">The complex comprises the extracytoplasmic solute receptor protein and the two transmembrane proteins.</text>
</comment>
<dbReference type="OrthoDB" id="7339120at2"/>
<comment type="caution">
    <text evidence="9">The sequence shown here is derived from an EMBL/GenBank/DDBJ whole genome shotgun (WGS) entry which is preliminary data.</text>
</comment>
<gene>
    <name evidence="9" type="ORF">DKG74_03415</name>
</gene>
<feature type="transmembrane region" description="Helical" evidence="7">
    <location>
        <begin position="36"/>
        <end position="56"/>
    </location>
</feature>
<evidence type="ECO:0000256" key="1">
    <source>
        <dbReference type="ARBA" id="ARBA00004429"/>
    </source>
</evidence>
<sequence length="497" mass="51605">MTGHEIGELLSVLLFLSSVVLVMIGFPVAFTLGGSAVLFAFVGEAFGAFSFDLSSLAERYFGTMTNEVLVAVPLFVFMGVVLERSGIAESLLLTMGRLFGRMRGGLGVSVVLVGALLAASTGIIGATVVTMGLLSLPAMMRAGYDPKLATGVICASGTLGQIIPPSTVLIFVGDILQGANASAQMAKGNYAPDPVSVGQLFAGAVGPGLLLVLLYLGFVLFRAWTQPASAPALREETRAGASLARDVVFALLPPLLLILAVLGSIMASIATPTESASVGAMGAMLLAVLRRRLGLAELRSVMRSTLTISSMVFVVLMGASAFSLVFRGLGGDLLVESVLRDLPGGAFGAVFAVMAVMFVLGFFIDTFEIVFIVLPIAGPVLLGFDISPIWLGVMIGVNLQTSFLTPPFGFALFYLRGIAPAAIRTADIYRGVLPFVGIQLLALTIVAAAPVLATWLPDQIFRTGRATTPGAAGEQSPGDALKTFMNDFEGDPADAGQ</sequence>
<evidence type="ECO:0000259" key="8">
    <source>
        <dbReference type="Pfam" id="PF06808"/>
    </source>
</evidence>
<feature type="transmembrane region" description="Helical" evidence="7">
    <location>
        <begin position="276"/>
        <end position="293"/>
    </location>
</feature>
<keyword evidence="3 7" id="KW-0997">Cell inner membrane</keyword>
<evidence type="ECO:0000256" key="6">
    <source>
        <dbReference type="ARBA" id="ARBA00023136"/>
    </source>
</evidence>
<keyword evidence="2" id="KW-1003">Cell membrane</keyword>
<evidence type="ECO:0000313" key="10">
    <source>
        <dbReference type="Proteomes" id="UP000245461"/>
    </source>
</evidence>
<evidence type="ECO:0000256" key="3">
    <source>
        <dbReference type="ARBA" id="ARBA00022519"/>
    </source>
</evidence>
<evidence type="ECO:0000313" key="9">
    <source>
        <dbReference type="EMBL" id="PWR24837.1"/>
    </source>
</evidence>
<comment type="similarity">
    <text evidence="7">Belongs to the TRAP transporter large permease family.</text>
</comment>
<dbReference type="InterPro" id="IPR004681">
    <property type="entry name" value="TRAP_DctM"/>
</dbReference>
<keyword evidence="5 7" id="KW-1133">Transmembrane helix</keyword>
<dbReference type="InterPro" id="IPR010656">
    <property type="entry name" value="DctM"/>
</dbReference>
<feature type="transmembrane region" description="Helical" evidence="7">
    <location>
        <begin position="403"/>
        <end position="423"/>
    </location>
</feature>
<evidence type="ECO:0000256" key="4">
    <source>
        <dbReference type="ARBA" id="ARBA00022692"/>
    </source>
</evidence>
<dbReference type="GO" id="GO:0022857">
    <property type="term" value="F:transmembrane transporter activity"/>
    <property type="evidence" value="ECO:0007669"/>
    <property type="project" value="UniProtKB-UniRule"/>
</dbReference>
<dbReference type="PANTHER" id="PTHR33362">
    <property type="entry name" value="SIALIC ACID TRAP TRANSPORTER PERMEASE PROTEIN SIAT-RELATED"/>
    <property type="match status" value="1"/>
</dbReference>
<feature type="transmembrane region" description="Helical" evidence="7">
    <location>
        <begin position="12"/>
        <end position="30"/>
    </location>
</feature>
<dbReference type="RefSeq" id="WP_109902679.1">
    <property type="nucleotide sequence ID" value="NZ_QGLE01000002.1"/>
</dbReference>
<feature type="domain" description="TRAP C4-dicarboxylate transport system permease DctM subunit" evidence="8">
    <location>
        <begin position="17"/>
        <end position="450"/>
    </location>
</feature>
<feature type="transmembrane region" description="Helical" evidence="7">
    <location>
        <begin position="371"/>
        <end position="391"/>
    </location>
</feature>
<feature type="transmembrane region" description="Helical" evidence="7">
    <location>
        <begin position="200"/>
        <end position="225"/>
    </location>
</feature>
<dbReference type="NCBIfam" id="TIGR00786">
    <property type="entry name" value="dctM"/>
    <property type="match status" value="1"/>
</dbReference>
<proteinExistence type="inferred from homology"/>